<feature type="coiled-coil region" evidence="1">
    <location>
        <begin position="61"/>
        <end position="88"/>
    </location>
</feature>
<gene>
    <name evidence="3" type="ORF">DAPPUDRAFT_326662</name>
</gene>
<evidence type="ECO:0000256" key="2">
    <source>
        <dbReference type="SAM" id="MobiDB-lite"/>
    </source>
</evidence>
<feature type="region of interest" description="Disordered" evidence="2">
    <location>
        <begin position="1"/>
        <end position="22"/>
    </location>
</feature>
<protein>
    <submittedName>
        <fullName evidence="3">Uncharacterized protein</fullName>
    </submittedName>
</protein>
<dbReference type="KEGG" id="dpx:DAPPUDRAFT_326662"/>
<dbReference type="AlphaFoldDB" id="E9H8F0"/>
<dbReference type="Proteomes" id="UP000000305">
    <property type="component" value="Unassembled WGS sequence"/>
</dbReference>
<name>E9H8F0_DAPPU</name>
<sequence>MHKIPNFFRKAKTQEGDSVVSPTKQILTPEELEKLKNKIKTEISTAEIRIQYLLNKTTRPKERDPKEIENLENDIKNLRAKYAELIDPTVTIYKIKKRAVEQATAHGPDKPNQPNAAPARPRTVTLLDSNDEAEDGATALPTRVEERKTECAKCHAPMVLSITTDKEQCRQCNINRDTGDAEEQKPKTNQPLKEDQPKENIARVETKEKEVQPQPPRQVHLPPMQHQAQQQQQVARYRSQARNIFDDSDDDDEMALTDVAINAWHRTSPFFVPSPLMASGFFDFL</sequence>
<evidence type="ECO:0000313" key="3">
    <source>
        <dbReference type="EMBL" id="EFX71938.1"/>
    </source>
</evidence>
<proteinExistence type="predicted"/>
<reference evidence="3 4" key="1">
    <citation type="journal article" date="2011" name="Science">
        <title>The ecoresponsive genome of Daphnia pulex.</title>
        <authorList>
            <person name="Colbourne J.K."/>
            <person name="Pfrender M.E."/>
            <person name="Gilbert D."/>
            <person name="Thomas W.K."/>
            <person name="Tucker A."/>
            <person name="Oakley T.H."/>
            <person name="Tokishita S."/>
            <person name="Aerts A."/>
            <person name="Arnold G.J."/>
            <person name="Basu M.K."/>
            <person name="Bauer D.J."/>
            <person name="Caceres C.E."/>
            <person name="Carmel L."/>
            <person name="Casola C."/>
            <person name="Choi J.H."/>
            <person name="Detter J.C."/>
            <person name="Dong Q."/>
            <person name="Dusheyko S."/>
            <person name="Eads B.D."/>
            <person name="Frohlich T."/>
            <person name="Geiler-Samerotte K.A."/>
            <person name="Gerlach D."/>
            <person name="Hatcher P."/>
            <person name="Jogdeo S."/>
            <person name="Krijgsveld J."/>
            <person name="Kriventseva E.V."/>
            <person name="Kultz D."/>
            <person name="Laforsch C."/>
            <person name="Lindquist E."/>
            <person name="Lopez J."/>
            <person name="Manak J.R."/>
            <person name="Muller J."/>
            <person name="Pangilinan J."/>
            <person name="Patwardhan R.P."/>
            <person name="Pitluck S."/>
            <person name="Pritham E.J."/>
            <person name="Rechtsteiner A."/>
            <person name="Rho M."/>
            <person name="Rogozin I.B."/>
            <person name="Sakarya O."/>
            <person name="Salamov A."/>
            <person name="Schaack S."/>
            <person name="Shapiro H."/>
            <person name="Shiga Y."/>
            <person name="Skalitzky C."/>
            <person name="Smith Z."/>
            <person name="Souvorov A."/>
            <person name="Sung W."/>
            <person name="Tang Z."/>
            <person name="Tsuchiya D."/>
            <person name="Tu H."/>
            <person name="Vos H."/>
            <person name="Wang M."/>
            <person name="Wolf Y.I."/>
            <person name="Yamagata H."/>
            <person name="Yamada T."/>
            <person name="Ye Y."/>
            <person name="Shaw J.R."/>
            <person name="Andrews J."/>
            <person name="Crease T.J."/>
            <person name="Tang H."/>
            <person name="Lucas S.M."/>
            <person name="Robertson H.M."/>
            <person name="Bork P."/>
            <person name="Koonin E.V."/>
            <person name="Zdobnov E.M."/>
            <person name="Grigoriev I.V."/>
            <person name="Lynch M."/>
            <person name="Boore J.L."/>
        </authorList>
    </citation>
    <scope>NUCLEOTIDE SEQUENCE [LARGE SCALE GENOMIC DNA]</scope>
</reference>
<keyword evidence="4" id="KW-1185">Reference proteome</keyword>
<dbReference type="HOGENOM" id="CLU_898865_0_0_1"/>
<dbReference type="PhylomeDB" id="E9H8F0"/>
<dbReference type="InParanoid" id="E9H8F0"/>
<evidence type="ECO:0000313" key="4">
    <source>
        <dbReference type="Proteomes" id="UP000000305"/>
    </source>
</evidence>
<evidence type="ECO:0000256" key="1">
    <source>
        <dbReference type="SAM" id="Coils"/>
    </source>
</evidence>
<dbReference type="EMBL" id="GL732604">
    <property type="protein sequence ID" value="EFX71938.1"/>
    <property type="molecule type" value="Genomic_DNA"/>
</dbReference>
<feature type="region of interest" description="Disordered" evidence="2">
    <location>
        <begin position="178"/>
        <end position="199"/>
    </location>
</feature>
<accession>E9H8F0</accession>
<organism evidence="3 4">
    <name type="scientific">Daphnia pulex</name>
    <name type="common">Water flea</name>
    <dbReference type="NCBI Taxonomy" id="6669"/>
    <lineage>
        <taxon>Eukaryota</taxon>
        <taxon>Metazoa</taxon>
        <taxon>Ecdysozoa</taxon>
        <taxon>Arthropoda</taxon>
        <taxon>Crustacea</taxon>
        <taxon>Branchiopoda</taxon>
        <taxon>Diplostraca</taxon>
        <taxon>Cladocera</taxon>
        <taxon>Anomopoda</taxon>
        <taxon>Daphniidae</taxon>
        <taxon>Daphnia</taxon>
    </lineage>
</organism>
<keyword evidence="1" id="KW-0175">Coiled coil</keyword>